<evidence type="ECO:0000259" key="1">
    <source>
        <dbReference type="Pfam" id="PF00535"/>
    </source>
</evidence>
<name>K2JPA6_9PROT</name>
<dbReference type="PANTHER" id="PTHR43685:SF11">
    <property type="entry name" value="GLYCOSYLTRANSFERASE TAGX-RELATED"/>
    <property type="match status" value="1"/>
</dbReference>
<dbReference type="eggNOG" id="COG1215">
    <property type="taxonomic scope" value="Bacteria"/>
</dbReference>
<sequence length="296" mass="31680">MRISLVMPSFNQGRFIGQALASALDGADSADEVIVLDNLSTDGTAEVLAGFKARYPDRLTVLRAADGGQAEALNRGFALATGDLIGWLNADDVLAEGALARMRAMFAAQPDLALAHGHARWIDTDGRDLGAYPVRADGLLHDFRDGCFVCQPTVLLRRAAQAALGPLDEGLETAMDFDLWLRAWKCYPGRIGFVPEVQALQRRHGGAKTERLRATVFVESMQVLHRHGLEVPERWPLSYAEEVAAGTAPAAGWPSVRAAYGTAAGPAALAALEARVASDPAFVMLHSHPSSSSRAR</sequence>
<dbReference type="STRING" id="1207063.P24_14010"/>
<dbReference type="AlphaFoldDB" id="K2JPA6"/>
<dbReference type="EMBL" id="AMRL01000020">
    <property type="protein sequence ID" value="EKE72294.1"/>
    <property type="molecule type" value="Genomic_DNA"/>
</dbReference>
<protein>
    <submittedName>
        <fullName evidence="2">Glycosyltransferase</fullName>
    </submittedName>
</protein>
<gene>
    <name evidence="2" type="ORF">P24_14010</name>
</gene>
<evidence type="ECO:0000313" key="2">
    <source>
        <dbReference type="EMBL" id="EKE72294.1"/>
    </source>
</evidence>
<organism evidence="2 3">
    <name type="scientific">Oceanibaculum indicum P24</name>
    <dbReference type="NCBI Taxonomy" id="1207063"/>
    <lineage>
        <taxon>Bacteria</taxon>
        <taxon>Pseudomonadati</taxon>
        <taxon>Pseudomonadota</taxon>
        <taxon>Alphaproteobacteria</taxon>
        <taxon>Rhodospirillales</taxon>
        <taxon>Oceanibaculaceae</taxon>
        <taxon>Oceanibaculum</taxon>
    </lineage>
</organism>
<keyword evidence="3" id="KW-1185">Reference proteome</keyword>
<dbReference type="PANTHER" id="PTHR43685">
    <property type="entry name" value="GLYCOSYLTRANSFERASE"/>
    <property type="match status" value="1"/>
</dbReference>
<keyword evidence="2" id="KW-0808">Transferase</keyword>
<dbReference type="Gene3D" id="3.90.550.10">
    <property type="entry name" value="Spore Coat Polysaccharide Biosynthesis Protein SpsA, Chain A"/>
    <property type="match status" value="1"/>
</dbReference>
<dbReference type="InterPro" id="IPR029044">
    <property type="entry name" value="Nucleotide-diphossugar_trans"/>
</dbReference>
<dbReference type="Pfam" id="PF00535">
    <property type="entry name" value="Glycos_transf_2"/>
    <property type="match status" value="1"/>
</dbReference>
<accession>K2JPA6</accession>
<dbReference type="InterPro" id="IPR050834">
    <property type="entry name" value="Glycosyltransf_2"/>
</dbReference>
<dbReference type="Proteomes" id="UP000006746">
    <property type="component" value="Unassembled WGS sequence"/>
</dbReference>
<dbReference type="RefSeq" id="WP_008945406.1">
    <property type="nucleotide sequence ID" value="NZ_AMRL01000020.1"/>
</dbReference>
<dbReference type="SUPFAM" id="SSF53448">
    <property type="entry name" value="Nucleotide-diphospho-sugar transferases"/>
    <property type="match status" value="1"/>
</dbReference>
<dbReference type="GO" id="GO:0016740">
    <property type="term" value="F:transferase activity"/>
    <property type="evidence" value="ECO:0007669"/>
    <property type="project" value="UniProtKB-KW"/>
</dbReference>
<feature type="domain" description="Glycosyltransferase 2-like" evidence="1">
    <location>
        <begin position="4"/>
        <end position="119"/>
    </location>
</feature>
<dbReference type="InterPro" id="IPR001173">
    <property type="entry name" value="Glyco_trans_2-like"/>
</dbReference>
<evidence type="ECO:0000313" key="3">
    <source>
        <dbReference type="Proteomes" id="UP000006746"/>
    </source>
</evidence>
<proteinExistence type="predicted"/>
<comment type="caution">
    <text evidence="2">The sequence shown here is derived from an EMBL/GenBank/DDBJ whole genome shotgun (WGS) entry which is preliminary data.</text>
</comment>
<reference evidence="2 3" key="1">
    <citation type="journal article" date="2012" name="J. Bacteriol.">
        <title>Genome Sequence of Oceanibaculum indicum Type Strain P24.</title>
        <authorList>
            <person name="Lai Q."/>
            <person name="Shao Z."/>
        </authorList>
    </citation>
    <scope>NUCLEOTIDE SEQUENCE [LARGE SCALE GENOMIC DNA]</scope>
    <source>
        <strain evidence="2 3">P24</strain>
    </source>
</reference>